<sequence length="292" mass="31117">MGISKTVASILGVAFCLATAASQADTLDRIKTSGEIKIGYRSSSMPLSWSADGTPTGFMVALCEKIVTEQISTALHKPIKITYVPVTVQTRFQLLDQQAIDMECGSTTVTLERMKQVDFSLATYITTSRLVSLKKTGALNLSTMNGRVLAVQTGSSHAELISKMLGGARLLQVPDAARGVEAVANGKAAAYVDAENLILSAIKANHLQPADFTMGTSLSVEPFAIVTRKGDTGLEKLIDQGLRKAFSHSEATVTLLQGYSTQMGADINALTRDAIRNPSRSHECSMLEAVTC</sequence>
<name>A0A0N0XMR9_9NEIS</name>
<comment type="caution">
    <text evidence="6">The sequence shown here is derived from an EMBL/GenBank/DDBJ whole genome shotgun (WGS) entry which is preliminary data.</text>
</comment>
<gene>
    <name evidence="6" type="primary">gltI_1</name>
    <name evidence="6" type="ORF">WG78_00220</name>
</gene>
<dbReference type="PANTHER" id="PTHR30085:SF2">
    <property type="entry name" value="GLUTAMATE_ASPARTATE IMPORT SOLUTE-BINDING PROTEIN"/>
    <property type="match status" value="1"/>
</dbReference>
<feature type="chain" id="PRO_5005863214" evidence="4">
    <location>
        <begin position="25"/>
        <end position="292"/>
    </location>
</feature>
<evidence type="ECO:0000259" key="5">
    <source>
        <dbReference type="SMART" id="SM00062"/>
    </source>
</evidence>
<dbReference type="RefSeq" id="WP_152968995.1">
    <property type="nucleotide sequence ID" value="NZ_LAQT01000001.1"/>
</dbReference>
<dbReference type="InterPro" id="IPR001638">
    <property type="entry name" value="Solute-binding_3/MltF_N"/>
</dbReference>
<feature type="domain" description="Solute-binding protein family 3/N-terminal" evidence="5">
    <location>
        <begin position="35"/>
        <end position="263"/>
    </location>
</feature>
<dbReference type="OrthoDB" id="368476at2"/>
<dbReference type="GO" id="GO:0030288">
    <property type="term" value="C:outer membrane-bounded periplasmic space"/>
    <property type="evidence" value="ECO:0007669"/>
    <property type="project" value="TreeGrafter"/>
</dbReference>
<protein>
    <submittedName>
        <fullName evidence="6">Glutamate/aspartate periplasmic-binding protein</fullName>
    </submittedName>
</protein>
<keyword evidence="7" id="KW-1185">Reference proteome</keyword>
<evidence type="ECO:0000256" key="2">
    <source>
        <dbReference type="ARBA" id="ARBA00022448"/>
    </source>
</evidence>
<dbReference type="EMBL" id="LAQT01000001">
    <property type="protein sequence ID" value="KPC55037.1"/>
    <property type="molecule type" value="Genomic_DNA"/>
</dbReference>
<dbReference type="SMART" id="SM00062">
    <property type="entry name" value="PBPb"/>
    <property type="match status" value="1"/>
</dbReference>
<evidence type="ECO:0000313" key="7">
    <source>
        <dbReference type="Proteomes" id="UP000037939"/>
    </source>
</evidence>
<keyword evidence="3 4" id="KW-0732">Signal</keyword>
<keyword evidence="2" id="KW-0813">Transport</keyword>
<dbReference type="Pfam" id="PF00497">
    <property type="entry name" value="SBP_bac_3"/>
    <property type="match status" value="1"/>
</dbReference>
<dbReference type="SUPFAM" id="SSF53850">
    <property type="entry name" value="Periplasmic binding protein-like II"/>
    <property type="match status" value="1"/>
</dbReference>
<dbReference type="Gene3D" id="3.40.190.10">
    <property type="entry name" value="Periplasmic binding protein-like II"/>
    <property type="match status" value="2"/>
</dbReference>
<evidence type="ECO:0000256" key="4">
    <source>
        <dbReference type="SAM" id="SignalP"/>
    </source>
</evidence>
<evidence type="ECO:0000256" key="3">
    <source>
        <dbReference type="ARBA" id="ARBA00022729"/>
    </source>
</evidence>
<dbReference type="GO" id="GO:0005576">
    <property type="term" value="C:extracellular region"/>
    <property type="evidence" value="ECO:0007669"/>
    <property type="project" value="TreeGrafter"/>
</dbReference>
<dbReference type="PANTHER" id="PTHR30085">
    <property type="entry name" value="AMINO ACID ABC TRANSPORTER PERMEASE"/>
    <property type="match status" value="1"/>
</dbReference>
<accession>A0A0N0XMR9</accession>
<feature type="signal peptide" evidence="4">
    <location>
        <begin position="1"/>
        <end position="24"/>
    </location>
</feature>
<dbReference type="InterPro" id="IPR051455">
    <property type="entry name" value="Bact_solute-bind_prot3"/>
</dbReference>
<comment type="similarity">
    <text evidence="1">Belongs to the bacterial solute-binding protein 3 family.</text>
</comment>
<dbReference type="GO" id="GO:0006865">
    <property type="term" value="P:amino acid transport"/>
    <property type="evidence" value="ECO:0007669"/>
    <property type="project" value="TreeGrafter"/>
</dbReference>
<organism evidence="6 7">
    <name type="scientific">Amantichitinum ursilacus</name>
    <dbReference type="NCBI Taxonomy" id="857265"/>
    <lineage>
        <taxon>Bacteria</taxon>
        <taxon>Pseudomonadati</taxon>
        <taxon>Pseudomonadota</taxon>
        <taxon>Betaproteobacteria</taxon>
        <taxon>Neisseriales</taxon>
        <taxon>Chitinibacteraceae</taxon>
        <taxon>Amantichitinum</taxon>
    </lineage>
</organism>
<reference evidence="6 7" key="1">
    <citation type="submission" date="2015-07" db="EMBL/GenBank/DDBJ databases">
        <title>Draft genome sequence of the Amantichitinum ursilacus IGB-41, a new chitin-degrading bacterium.</title>
        <authorList>
            <person name="Kirstahler P."/>
            <person name="Guenther M."/>
            <person name="Grumaz C."/>
            <person name="Rupp S."/>
            <person name="Zibek S."/>
            <person name="Sohn K."/>
        </authorList>
    </citation>
    <scope>NUCLEOTIDE SEQUENCE [LARGE SCALE GENOMIC DNA]</scope>
    <source>
        <strain evidence="6 7">IGB-41</strain>
    </source>
</reference>
<evidence type="ECO:0000256" key="1">
    <source>
        <dbReference type="ARBA" id="ARBA00010333"/>
    </source>
</evidence>
<dbReference type="Proteomes" id="UP000037939">
    <property type="component" value="Unassembled WGS sequence"/>
</dbReference>
<dbReference type="AlphaFoldDB" id="A0A0N0XMR9"/>
<proteinExistence type="inferred from homology"/>
<dbReference type="STRING" id="857265.WG78_00220"/>
<evidence type="ECO:0000313" key="6">
    <source>
        <dbReference type="EMBL" id="KPC55037.1"/>
    </source>
</evidence>